<keyword evidence="2" id="KW-1185">Reference proteome</keyword>
<dbReference type="OrthoDB" id="826619at2"/>
<evidence type="ECO:0000313" key="2">
    <source>
        <dbReference type="Proteomes" id="UP000193420"/>
    </source>
</evidence>
<dbReference type="PROSITE" id="PS51257">
    <property type="entry name" value="PROKAR_LIPOPROTEIN"/>
    <property type="match status" value="1"/>
</dbReference>
<dbReference type="InterPro" id="IPR013783">
    <property type="entry name" value="Ig-like_fold"/>
</dbReference>
<dbReference type="RefSeq" id="WP_085496262.1">
    <property type="nucleotide sequence ID" value="NZ_FXAO01000001.1"/>
</dbReference>
<dbReference type="EMBL" id="FXAO01000001">
    <property type="protein sequence ID" value="SMG13231.1"/>
    <property type="molecule type" value="Genomic_DNA"/>
</dbReference>
<name>A0A1X7IEX8_9FLAO</name>
<reference evidence="2" key="1">
    <citation type="submission" date="2017-04" db="EMBL/GenBank/DDBJ databases">
        <authorList>
            <person name="Varghese N."/>
            <person name="Submissions S."/>
        </authorList>
    </citation>
    <scope>NUCLEOTIDE SEQUENCE [LARGE SCALE GENOMIC DNA]</scope>
    <source>
        <strain evidence="2">DSM 19835</strain>
    </source>
</reference>
<evidence type="ECO:0008006" key="3">
    <source>
        <dbReference type="Google" id="ProtNLM"/>
    </source>
</evidence>
<accession>A0A1X7IEX8</accession>
<dbReference type="PANTHER" id="PTHR37833:SF1">
    <property type="entry name" value="SIGNAL PEPTIDE PROTEIN"/>
    <property type="match status" value="1"/>
</dbReference>
<evidence type="ECO:0000313" key="1">
    <source>
        <dbReference type="EMBL" id="SMG13231.1"/>
    </source>
</evidence>
<dbReference type="InterPro" id="IPR011467">
    <property type="entry name" value="DUF1573"/>
</dbReference>
<sequence>MENEYKILLWTILLFIGLTGCNQKHKDKNNEYNLEFKNVQNDSVKIEFITNTTINIGSVKIGDTIKRVFKYKNVGQHPFLIYNAEATCGCTVAYFNDSPLPVGKTDSIIGIFVSDEHMKGFVNKVVTVNSNSPLSPFLLTFYGRVE</sequence>
<protein>
    <recommendedName>
        <fullName evidence="3">DUF1573 domain-containing protein</fullName>
    </recommendedName>
</protein>
<dbReference type="Gene3D" id="2.60.40.10">
    <property type="entry name" value="Immunoglobulins"/>
    <property type="match status" value="1"/>
</dbReference>
<dbReference type="Pfam" id="PF07610">
    <property type="entry name" value="DUF1573"/>
    <property type="match status" value="1"/>
</dbReference>
<dbReference type="Proteomes" id="UP000193420">
    <property type="component" value="Unassembled WGS sequence"/>
</dbReference>
<proteinExistence type="predicted"/>
<gene>
    <name evidence="1" type="ORF">SAMN03080602_00762</name>
</gene>
<dbReference type="AlphaFoldDB" id="A0A1X7IEX8"/>
<organism evidence="1 2">
    <name type="scientific">Arenibacter troitsensis</name>
    <dbReference type="NCBI Taxonomy" id="188872"/>
    <lineage>
        <taxon>Bacteria</taxon>
        <taxon>Pseudomonadati</taxon>
        <taxon>Bacteroidota</taxon>
        <taxon>Flavobacteriia</taxon>
        <taxon>Flavobacteriales</taxon>
        <taxon>Flavobacteriaceae</taxon>
        <taxon>Arenibacter</taxon>
    </lineage>
</organism>
<dbReference type="PANTHER" id="PTHR37833">
    <property type="entry name" value="LIPOPROTEIN-RELATED"/>
    <property type="match status" value="1"/>
</dbReference>
<dbReference type="STRING" id="188872.SAMN03080602_00762"/>